<evidence type="ECO:0000313" key="6">
    <source>
        <dbReference type="Proteomes" id="UP000007319"/>
    </source>
</evidence>
<dbReference type="AlphaFoldDB" id="A0A9P1NRC6"/>
<evidence type="ECO:0008006" key="7">
    <source>
        <dbReference type="Google" id="ProtNLM"/>
    </source>
</evidence>
<evidence type="ECO:0000256" key="2">
    <source>
        <dbReference type="ARBA" id="ARBA00022679"/>
    </source>
</evidence>
<keyword evidence="2" id="KW-0808">Transferase</keyword>
<dbReference type="InterPro" id="IPR013785">
    <property type="entry name" value="Aldolase_TIM"/>
</dbReference>
<protein>
    <recommendedName>
        <fullName evidence="7">3-keto-5-aminohexanoate cleavage protein</fullName>
    </recommendedName>
</protein>
<evidence type="ECO:0000313" key="5">
    <source>
        <dbReference type="EMBL" id="CCD02471.1"/>
    </source>
</evidence>
<dbReference type="KEGG" id="abs:AZOBR_p310213"/>
<evidence type="ECO:0000256" key="1">
    <source>
        <dbReference type="ARBA" id="ARBA00001947"/>
    </source>
</evidence>
<evidence type="ECO:0000256" key="4">
    <source>
        <dbReference type="ARBA" id="ARBA00022833"/>
    </source>
</evidence>
<dbReference type="EMBL" id="HE577330">
    <property type="protein sequence ID" value="CCD02471.1"/>
    <property type="molecule type" value="Genomic_DNA"/>
</dbReference>
<name>A0A9P1NRC6_9PROT</name>
<keyword evidence="6" id="KW-1185">Reference proteome</keyword>
<keyword evidence="4" id="KW-0862">Zinc</keyword>
<sequence length="316" mass="34826">MAAPQKAPQKKVIISCALTGSIHTPTMSDALPVTPDEIVEQGVGAAEAGAAILHLHARDPRTGQPTPDPAVFMQFLPRLKQSTDAVLNITTGGSLNMTVQERLAAPLQARPEMCSLNMGSMNFGIFPLADRYQGWKHDWEEPYLRSTDDFIFRNTFRDIAYILEHLGEGCGTRFEFECYDVGHLYNLAHFVDRGLVKPPFFVQTIFGILGGIGAEQRNLVFMRETADRLFGTDYEWSVLAAGRHQIPFTTMAAVMGGNVRVGLEDSLYLSKGRLARNSAEQVAKIRRILEELSLEVATPAEARAMLALKGADQVAF</sequence>
<dbReference type="Proteomes" id="UP000007319">
    <property type="component" value="Plasmid AZOBR_p3"/>
</dbReference>
<keyword evidence="3" id="KW-0479">Metal-binding</keyword>
<geneLocation type="plasmid" evidence="5 6">
    <name>AZOBR_p3</name>
</geneLocation>
<dbReference type="Pfam" id="PF05853">
    <property type="entry name" value="BKACE"/>
    <property type="match status" value="1"/>
</dbReference>
<reference evidence="5 6" key="1">
    <citation type="journal article" date="2011" name="PLoS Genet.">
        <title>Azospirillum genomes reveal transition of bacteria from aquatic to terrestrial environments.</title>
        <authorList>
            <person name="Wisniewski-Dye F."/>
            <person name="Borziak K."/>
            <person name="Khalsa-Moyers G."/>
            <person name="Alexandre G."/>
            <person name="Sukharnikov L.O."/>
            <person name="Wuichet K."/>
            <person name="Hurst G.B."/>
            <person name="McDonald W.H."/>
            <person name="Robertson J.S."/>
            <person name="Barbe V."/>
            <person name="Calteau A."/>
            <person name="Rouy Z."/>
            <person name="Mangenot S."/>
            <person name="Prigent-Combaret C."/>
            <person name="Normand P."/>
            <person name="Boyer M."/>
            <person name="Siguier P."/>
            <person name="Dessaux Y."/>
            <person name="Elmerich C."/>
            <person name="Condemine G."/>
            <person name="Krishnen G."/>
            <person name="Kennedy I."/>
            <person name="Paterson A.H."/>
            <person name="Gonzalez V."/>
            <person name="Mavingui P."/>
            <person name="Zhulin I.B."/>
        </authorList>
    </citation>
    <scope>NUCLEOTIDE SEQUENCE [LARGE SCALE GENOMIC DNA]</scope>
    <source>
        <strain evidence="5 6">Sp245</strain>
    </source>
</reference>
<evidence type="ECO:0000256" key="3">
    <source>
        <dbReference type="ARBA" id="ARBA00022723"/>
    </source>
</evidence>
<keyword evidence="5" id="KW-0614">Plasmid</keyword>
<dbReference type="GO" id="GO:0046872">
    <property type="term" value="F:metal ion binding"/>
    <property type="evidence" value="ECO:0007669"/>
    <property type="project" value="UniProtKB-KW"/>
</dbReference>
<organism evidence="5 6">
    <name type="scientific">Azospirillum baldaniorum</name>
    <dbReference type="NCBI Taxonomy" id="1064539"/>
    <lineage>
        <taxon>Bacteria</taxon>
        <taxon>Pseudomonadati</taxon>
        <taxon>Pseudomonadota</taxon>
        <taxon>Alphaproteobacteria</taxon>
        <taxon>Rhodospirillales</taxon>
        <taxon>Azospirillaceae</taxon>
        <taxon>Azospirillum</taxon>
    </lineage>
</organism>
<dbReference type="GO" id="GO:0043720">
    <property type="term" value="F:3-keto-5-aminohexanoate cleavage activity"/>
    <property type="evidence" value="ECO:0007669"/>
    <property type="project" value="InterPro"/>
</dbReference>
<accession>A0A9P1NRC6</accession>
<comment type="cofactor">
    <cofactor evidence="1">
        <name>Zn(2+)</name>
        <dbReference type="ChEBI" id="CHEBI:29105"/>
    </cofactor>
</comment>
<dbReference type="RefSeq" id="WP_014198993.1">
    <property type="nucleotide sequence ID" value="NC_016595.1"/>
</dbReference>
<dbReference type="Gene3D" id="3.20.20.70">
    <property type="entry name" value="Aldolase class I"/>
    <property type="match status" value="1"/>
</dbReference>
<proteinExistence type="predicted"/>
<dbReference type="InterPro" id="IPR008567">
    <property type="entry name" value="BKACE"/>
</dbReference>
<dbReference type="PANTHER" id="PTHR37418:SF2">
    <property type="entry name" value="3-KETO-5-AMINOHEXANOATE CLEAVAGE ENZYME"/>
    <property type="match status" value="1"/>
</dbReference>
<gene>
    <name evidence="5" type="ORF">AZOBR_p310213</name>
</gene>
<dbReference type="PANTHER" id="PTHR37418">
    <property type="entry name" value="3-KETO-5-AMINOHEXANOATE CLEAVAGE ENZYME-RELATED"/>
    <property type="match status" value="1"/>
</dbReference>